<feature type="domain" description="SH2" evidence="10">
    <location>
        <begin position="10"/>
        <end position="70"/>
    </location>
</feature>
<name>C3YUH5_BRAFL</name>
<feature type="binding site" evidence="9">
    <location>
        <position position="122"/>
    </location>
    <ligand>
        <name>ATP</name>
        <dbReference type="ChEBI" id="CHEBI:30616"/>
    </ligand>
</feature>
<evidence type="ECO:0000256" key="7">
    <source>
        <dbReference type="ARBA" id="ARBA00051245"/>
    </source>
</evidence>
<evidence type="ECO:0000256" key="9">
    <source>
        <dbReference type="PROSITE-ProRule" id="PRU10141"/>
    </source>
</evidence>
<gene>
    <name evidence="12" type="ORF">BRAFLDRAFT_79659</name>
</gene>
<keyword evidence="8" id="KW-0727">SH2 domain</keyword>
<dbReference type="GO" id="GO:0004715">
    <property type="term" value="F:non-membrane spanning protein tyrosine kinase activity"/>
    <property type="evidence" value="ECO:0007669"/>
    <property type="project" value="UniProtKB-EC"/>
</dbReference>
<dbReference type="InterPro" id="IPR020635">
    <property type="entry name" value="Tyr_kinase_cat_dom"/>
</dbReference>
<dbReference type="Pfam" id="PF00017">
    <property type="entry name" value="SH2"/>
    <property type="match status" value="1"/>
</dbReference>
<dbReference type="EC" id="2.7.10.2" evidence="1"/>
<keyword evidence="2" id="KW-0808">Transferase</keyword>
<evidence type="ECO:0000256" key="6">
    <source>
        <dbReference type="ARBA" id="ARBA00023137"/>
    </source>
</evidence>
<keyword evidence="3 9" id="KW-0547">Nucleotide-binding</keyword>
<dbReference type="eggNOG" id="KOG0197">
    <property type="taxonomic scope" value="Eukaryota"/>
</dbReference>
<dbReference type="SMART" id="SM00219">
    <property type="entry name" value="TyrKc"/>
    <property type="match status" value="1"/>
</dbReference>
<evidence type="ECO:0000256" key="4">
    <source>
        <dbReference type="ARBA" id="ARBA00022777"/>
    </source>
</evidence>
<comment type="catalytic activity">
    <reaction evidence="7">
        <text>L-tyrosyl-[protein] + ATP = O-phospho-L-tyrosyl-[protein] + ADP + H(+)</text>
        <dbReference type="Rhea" id="RHEA:10596"/>
        <dbReference type="Rhea" id="RHEA-COMP:10136"/>
        <dbReference type="Rhea" id="RHEA-COMP:20101"/>
        <dbReference type="ChEBI" id="CHEBI:15378"/>
        <dbReference type="ChEBI" id="CHEBI:30616"/>
        <dbReference type="ChEBI" id="CHEBI:46858"/>
        <dbReference type="ChEBI" id="CHEBI:61978"/>
        <dbReference type="ChEBI" id="CHEBI:456216"/>
        <dbReference type="EC" id="2.7.10.2"/>
    </reaction>
</comment>
<dbReference type="PROSITE" id="PS00107">
    <property type="entry name" value="PROTEIN_KINASE_ATP"/>
    <property type="match status" value="1"/>
</dbReference>
<keyword evidence="4" id="KW-0418">Kinase</keyword>
<evidence type="ECO:0000256" key="8">
    <source>
        <dbReference type="PROSITE-ProRule" id="PRU00191"/>
    </source>
</evidence>
<dbReference type="InterPro" id="IPR000980">
    <property type="entry name" value="SH2"/>
</dbReference>
<dbReference type="InterPro" id="IPR008266">
    <property type="entry name" value="Tyr_kinase_AS"/>
</dbReference>
<dbReference type="EMBL" id="GG666553">
    <property type="protein sequence ID" value="EEN56095.1"/>
    <property type="molecule type" value="Genomic_DNA"/>
</dbReference>
<evidence type="ECO:0000256" key="2">
    <source>
        <dbReference type="ARBA" id="ARBA00022679"/>
    </source>
</evidence>
<dbReference type="InterPro" id="IPR000719">
    <property type="entry name" value="Prot_kinase_dom"/>
</dbReference>
<reference evidence="12" key="1">
    <citation type="journal article" date="2008" name="Nature">
        <title>The amphioxus genome and the evolution of the chordate karyotype.</title>
        <authorList>
            <consortium name="US DOE Joint Genome Institute (JGI-PGF)"/>
            <person name="Putnam N.H."/>
            <person name="Butts T."/>
            <person name="Ferrier D.E.K."/>
            <person name="Furlong R.F."/>
            <person name="Hellsten U."/>
            <person name="Kawashima T."/>
            <person name="Robinson-Rechavi M."/>
            <person name="Shoguchi E."/>
            <person name="Terry A."/>
            <person name="Yu J.-K."/>
            <person name="Benito-Gutierrez E.L."/>
            <person name="Dubchak I."/>
            <person name="Garcia-Fernandez J."/>
            <person name="Gibson-Brown J.J."/>
            <person name="Grigoriev I.V."/>
            <person name="Horton A.C."/>
            <person name="de Jong P.J."/>
            <person name="Jurka J."/>
            <person name="Kapitonov V.V."/>
            <person name="Kohara Y."/>
            <person name="Kuroki Y."/>
            <person name="Lindquist E."/>
            <person name="Lucas S."/>
            <person name="Osoegawa K."/>
            <person name="Pennacchio L.A."/>
            <person name="Salamov A.A."/>
            <person name="Satou Y."/>
            <person name="Sauka-Spengler T."/>
            <person name="Schmutz J."/>
            <person name="Shin-I T."/>
            <person name="Toyoda A."/>
            <person name="Bronner-Fraser M."/>
            <person name="Fujiyama A."/>
            <person name="Holland L.Z."/>
            <person name="Holland P.W.H."/>
            <person name="Satoh N."/>
            <person name="Rokhsar D.S."/>
        </authorList>
    </citation>
    <scope>NUCLEOTIDE SEQUENCE [LARGE SCALE GENOMIC DNA]</scope>
    <source>
        <strain evidence="12">S238N-H82</strain>
        <tissue evidence="12">Testes</tissue>
    </source>
</reference>
<accession>C3YUH5</accession>
<proteinExistence type="predicted"/>
<dbReference type="InterPro" id="IPR017441">
    <property type="entry name" value="Protein_kinase_ATP_BS"/>
</dbReference>
<protein>
    <recommendedName>
        <fullName evidence="1">non-specific protein-tyrosine kinase</fullName>
        <ecNumber evidence="1">2.7.10.2</ecNumber>
    </recommendedName>
</protein>
<dbReference type="PROSITE" id="PS50011">
    <property type="entry name" value="PROTEIN_KINASE_DOM"/>
    <property type="match status" value="1"/>
</dbReference>
<dbReference type="PROSITE" id="PS50001">
    <property type="entry name" value="SH2"/>
    <property type="match status" value="1"/>
</dbReference>
<dbReference type="InterPro" id="IPR036860">
    <property type="entry name" value="SH2_dom_sf"/>
</dbReference>
<dbReference type="InterPro" id="IPR011009">
    <property type="entry name" value="Kinase-like_dom_sf"/>
</dbReference>
<dbReference type="InterPro" id="IPR001245">
    <property type="entry name" value="Ser-Thr/Tyr_kinase_cat_dom"/>
</dbReference>
<dbReference type="PANTHER" id="PTHR24418">
    <property type="entry name" value="TYROSINE-PROTEIN KINASE"/>
    <property type="match status" value="1"/>
</dbReference>
<dbReference type="InParanoid" id="C3YUH5"/>
<evidence type="ECO:0000256" key="1">
    <source>
        <dbReference type="ARBA" id="ARBA00011903"/>
    </source>
</evidence>
<dbReference type="PROSITE" id="PS00109">
    <property type="entry name" value="PROTEIN_KINASE_TYR"/>
    <property type="match status" value="1"/>
</dbReference>
<dbReference type="AlphaFoldDB" id="C3YUH5"/>
<evidence type="ECO:0000313" key="12">
    <source>
        <dbReference type="EMBL" id="EEN56095.1"/>
    </source>
</evidence>
<dbReference type="Gene3D" id="3.30.505.10">
    <property type="entry name" value="SH2 domain"/>
    <property type="match status" value="1"/>
</dbReference>
<evidence type="ECO:0000259" key="10">
    <source>
        <dbReference type="PROSITE" id="PS50001"/>
    </source>
</evidence>
<dbReference type="Pfam" id="PF07714">
    <property type="entry name" value="PK_Tyr_Ser-Thr"/>
    <property type="match status" value="1"/>
</dbReference>
<feature type="domain" description="Protein kinase" evidence="11">
    <location>
        <begin position="1"/>
        <end position="296"/>
    </location>
</feature>
<dbReference type="FunFam" id="1.10.510.10:FF:001900">
    <property type="entry name" value="Uncharacterized protein"/>
    <property type="match status" value="1"/>
</dbReference>
<keyword evidence="5 9" id="KW-0067">ATP-binding</keyword>
<dbReference type="FunCoup" id="C3YUH5">
    <property type="interactions" value="391"/>
</dbReference>
<organism>
    <name type="scientific">Branchiostoma floridae</name>
    <name type="common">Florida lancelet</name>
    <name type="synonym">Amphioxus</name>
    <dbReference type="NCBI Taxonomy" id="7739"/>
    <lineage>
        <taxon>Eukaryota</taxon>
        <taxon>Metazoa</taxon>
        <taxon>Chordata</taxon>
        <taxon>Cephalochordata</taxon>
        <taxon>Leptocardii</taxon>
        <taxon>Amphioxiformes</taxon>
        <taxon>Branchiostomatidae</taxon>
        <taxon>Branchiostoma</taxon>
    </lineage>
</organism>
<dbReference type="STRING" id="7739.C3YUH5"/>
<dbReference type="PRINTS" id="PR00109">
    <property type="entry name" value="TYRKINASE"/>
</dbReference>
<evidence type="ECO:0000259" key="11">
    <source>
        <dbReference type="PROSITE" id="PS50011"/>
    </source>
</evidence>
<keyword evidence="6" id="KW-0829">Tyrosine-protein kinase</keyword>
<dbReference type="SUPFAM" id="SSF56112">
    <property type="entry name" value="Protein kinase-like (PK-like)"/>
    <property type="match status" value="1"/>
</dbReference>
<dbReference type="Gene3D" id="1.10.510.10">
    <property type="entry name" value="Transferase(Phosphotransferase) domain 1"/>
    <property type="match status" value="1"/>
</dbReference>
<dbReference type="SUPFAM" id="SSF55550">
    <property type="entry name" value="SH2 domain"/>
    <property type="match status" value="1"/>
</dbReference>
<dbReference type="GO" id="GO:0005524">
    <property type="term" value="F:ATP binding"/>
    <property type="evidence" value="ECO:0007669"/>
    <property type="project" value="UniProtKB-UniRule"/>
</dbReference>
<sequence length="302" mass="35108">MCYFSGSHLYTISVLHSKTGNNRVNHFKVQRFTEGKLYVEAGLEFDSLTELLEHYLREGQIRSCTISTPCPKSEVPQPHAEIWEISRDNIKLLKKIGQGNFGDVFQGRWKETNDVAVKTAKKGSMPDDQFLREADTMKNLQHRNIVQIADGMEYLEANHVIHRDLRSANVLVGKRHLCKVADFGMARLESMHVATTSRKMPIRWTAIEAIDTNEFTSQSDVWSFGILMTEILTKGRVPYKGWDTPTVIAQVRRGYRMPPENDWPKPLYEIIKRCWDREPQRRPKFKYLSLILTSYFNEGEYY</sequence>
<evidence type="ECO:0000256" key="5">
    <source>
        <dbReference type="ARBA" id="ARBA00022840"/>
    </source>
</evidence>
<evidence type="ECO:0000256" key="3">
    <source>
        <dbReference type="ARBA" id="ARBA00022741"/>
    </source>
</evidence>
<dbReference type="InterPro" id="IPR050198">
    <property type="entry name" value="Non-receptor_tyrosine_kinases"/>
</dbReference>
<dbReference type="Gene3D" id="3.30.200.20">
    <property type="entry name" value="Phosphorylase Kinase, domain 1"/>
    <property type="match status" value="1"/>
</dbReference>